<feature type="transmembrane region" description="Helical" evidence="5">
    <location>
        <begin position="148"/>
        <end position="170"/>
    </location>
</feature>
<keyword evidence="4 5" id="KW-0472">Membrane</keyword>
<feature type="transmembrane region" description="Helical" evidence="5">
    <location>
        <begin position="12"/>
        <end position="32"/>
    </location>
</feature>
<protein>
    <recommendedName>
        <fullName evidence="8">Magnesium transporter</fullName>
    </recommendedName>
</protein>
<dbReference type="SUPFAM" id="SSF103481">
    <property type="entry name" value="Multidrug resistance efflux transporter EmrE"/>
    <property type="match status" value="1"/>
</dbReference>
<evidence type="ECO:0000313" key="6">
    <source>
        <dbReference type="EMBL" id="ODV95456.1"/>
    </source>
</evidence>
<gene>
    <name evidence="6" type="ORF">PACTADRAFT_42131</name>
</gene>
<accession>A0A1E4TUP9</accession>
<feature type="transmembrane region" description="Helical" evidence="5">
    <location>
        <begin position="294"/>
        <end position="314"/>
    </location>
</feature>
<evidence type="ECO:0008006" key="8">
    <source>
        <dbReference type="Google" id="ProtNLM"/>
    </source>
</evidence>
<dbReference type="GO" id="GO:0016020">
    <property type="term" value="C:membrane"/>
    <property type="evidence" value="ECO:0007669"/>
    <property type="project" value="UniProtKB-SubCell"/>
</dbReference>
<keyword evidence="3 5" id="KW-1133">Transmembrane helix</keyword>
<evidence type="ECO:0000256" key="2">
    <source>
        <dbReference type="ARBA" id="ARBA00022692"/>
    </source>
</evidence>
<feature type="transmembrane region" description="Helical" evidence="5">
    <location>
        <begin position="191"/>
        <end position="216"/>
    </location>
</feature>
<dbReference type="AlphaFoldDB" id="A0A1E4TUP9"/>
<proteinExistence type="predicted"/>
<dbReference type="PANTHER" id="PTHR12570:SF86">
    <property type="entry name" value="ADR321CP"/>
    <property type="match status" value="1"/>
</dbReference>
<keyword evidence="7" id="KW-1185">Reference proteome</keyword>
<dbReference type="PANTHER" id="PTHR12570">
    <property type="match status" value="1"/>
</dbReference>
<name>A0A1E4TUP9_PACTA</name>
<dbReference type="InterPro" id="IPR037185">
    <property type="entry name" value="EmrE-like"/>
</dbReference>
<dbReference type="Proteomes" id="UP000094236">
    <property type="component" value="Unassembled WGS sequence"/>
</dbReference>
<sequence>MVAFGNNDKTIIAGVLTAIVSSACQSVGLILQRKSHLKYENVETGYKAPYERSLWRIGFLLFIIANIFGSSIQITTLPLILLSPLQSIGLVFNTAFSCMILNEVFNRFALIGTILISVGAFLIALFGALPEPDYDLTKFLIFLKRKQFITWCLIDLTYVLLLLAWIILSKQVAENGNNKNKYHKLAQNSKLVRGIFCGIISGTLSAHSLLLAKSTIEVLLNAFLSSSKKFKNMNQPMVWIIIITFLTLCLLQLWFLNRGLKIISTSVLYPLVFCVYNITNIINGLIFFNQWEVITYWELFNICLGSILVFIGVFA</sequence>
<feature type="transmembrane region" description="Helical" evidence="5">
    <location>
        <begin position="268"/>
        <end position="288"/>
    </location>
</feature>
<dbReference type="Gene3D" id="1.10.3730.20">
    <property type="match status" value="1"/>
</dbReference>
<feature type="transmembrane region" description="Helical" evidence="5">
    <location>
        <begin position="53"/>
        <end position="74"/>
    </location>
</feature>
<feature type="transmembrane region" description="Helical" evidence="5">
    <location>
        <begin position="236"/>
        <end position="256"/>
    </location>
</feature>
<dbReference type="InterPro" id="IPR008521">
    <property type="entry name" value="Mg_trans_NIPA"/>
</dbReference>
<dbReference type="OrthoDB" id="2504919at2759"/>
<organism evidence="6 7">
    <name type="scientific">Pachysolen tannophilus NRRL Y-2460</name>
    <dbReference type="NCBI Taxonomy" id="669874"/>
    <lineage>
        <taxon>Eukaryota</taxon>
        <taxon>Fungi</taxon>
        <taxon>Dikarya</taxon>
        <taxon>Ascomycota</taxon>
        <taxon>Saccharomycotina</taxon>
        <taxon>Pichiomycetes</taxon>
        <taxon>Pachysolenaceae</taxon>
        <taxon>Pachysolen</taxon>
    </lineage>
</organism>
<evidence type="ECO:0000256" key="3">
    <source>
        <dbReference type="ARBA" id="ARBA00022989"/>
    </source>
</evidence>
<comment type="subcellular location">
    <subcellularLocation>
        <location evidence="1">Membrane</location>
        <topology evidence="1">Multi-pass membrane protein</topology>
    </subcellularLocation>
</comment>
<evidence type="ECO:0000256" key="5">
    <source>
        <dbReference type="SAM" id="Phobius"/>
    </source>
</evidence>
<dbReference type="GO" id="GO:0015095">
    <property type="term" value="F:magnesium ion transmembrane transporter activity"/>
    <property type="evidence" value="ECO:0007669"/>
    <property type="project" value="InterPro"/>
</dbReference>
<reference evidence="7" key="1">
    <citation type="submission" date="2016-05" db="EMBL/GenBank/DDBJ databases">
        <title>Comparative genomics of biotechnologically important yeasts.</title>
        <authorList>
            <consortium name="DOE Joint Genome Institute"/>
            <person name="Riley R."/>
            <person name="Haridas S."/>
            <person name="Wolfe K.H."/>
            <person name="Lopes M.R."/>
            <person name="Hittinger C.T."/>
            <person name="Goker M."/>
            <person name="Salamov A."/>
            <person name="Wisecaver J."/>
            <person name="Long T.M."/>
            <person name="Aerts A.L."/>
            <person name="Barry K."/>
            <person name="Choi C."/>
            <person name="Clum A."/>
            <person name="Coughlan A.Y."/>
            <person name="Deshpande S."/>
            <person name="Douglass A.P."/>
            <person name="Hanson S.J."/>
            <person name="Klenk H.-P."/>
            <person name="Labutti K."/>
            <person name="Lapidus A."/>
            <person name="Lindquist E."/>
            <person name="Lipzen A."/>
            <person name="Meier-Kolthoff J.P."/>
            <person name="Ohm R.A."/>
            <person name="Otillar R.P."/>
            <person name="Pangilinan J."/>
            <person name="Peng Y."/>
            <person name="Rokas A."/>
            <person name="Rosa C.A."/>
            <person name="Scheuner C."/>
            <person name="Sibirny A.A."/>
            <person name="Slot J.C."/>
            <person name="Stielow J.B."/>
            <person name="Sun H."/>
            <person name="Kurtzman C.P."/>
            <person name="Blackwell M."/>
            <person name="Grigoriev I.V."/>
            <person name="Jeffries T.W."/>
        </authorList>
    </citation>
    <scope>NUCLEOTIDE SEQUENCE [LARGE SCALE GENOMIC DNA]</scope>
    <source>
        <strain evidence="7">NRRL Y-2460</strain>
    </source>
</reference>
<feature type="transmembrane region" description="Helical" evidence="5">
    <location>
        <begin position="108"/>
        <end position="128"/>
    </location>
</feature>
<feature type="transmembrane region" description="Helical" evidence="5">
    <location>
        <begin position="80"/>
        <end position="101"/>
    </location>
</feature>
<dbReference type="EMBL" id="KV454014">
    <property type="protein sequence ID" value="ODV95456.1"/>
    <property type="molecule type" value="Genomic_DNA"/>
</dbReference>
<dbReference type="Pfam" id="PF05653">
    <property type="entry name" value="Mg_trans_NIPA"/>
    <property type="match status" value="2"/>
</dbReference>
<evidence type="ECO:0000256" key="1">
    <source>
        <dbReference type="ARBA" id="ARBA00004141"/>
    </source>
</evidence>
<feature type="non-terminal residue" evidence="6">
    <location>
        <position position="315"/>
    </location>
</feature>
<keyword evidence="2 5" id="KW-0812">Transmembrane</keyword>
<evidence type="ECO:0000256" key="4">
    <source>
        <dbReference type="ARBA" id="ARBA00023136"/>
    </source>
</evidence>
<evidence type="ECO:0000313" key="7">
    <source>
        <dbReference type="Proteomes" id="UP000094236"/>
    </source>
</evidence>